<evidence type="ECO:0000256" key="1">
    <source>
        <dbReference type="SAM" id="MobiDB-lite"/>
    </source>
</evidence>
<reference evidence="2 3" key="1">
    <citation type="submission" date="2020-06" db="EMBL/GenBank/DDBJ databases">
        <authorList>
            <person name="Li R."/>
            <person name="Bekaert M."/>
        </authorList>
    </citation>
    <scope>NUCLEOTIDE SEQUENCE [LARGE SCALE GENOMIC DNA]</scope>
    <source>
        <strain evidence="3">wild</strain>
    </source>
</reference>
<dbReference type="Proteomes" id="UP000507470">
    <property type="component" value="Unassembled WGS sequence"/>
</dbReference>
<dbReference type="EMBL" id="CACVKT020002142">
    <property type="protein sequence ID" value="CAC5375276.1"/>
    <property type="molecule type" value="Genomic_DNA"/>
</dbReference>
<name>A0A6J8AWC3_MYTCO</name>
<feature type="compositionally biased region" description="Polar residues" evidence="1">
    <location>
        <begin position="110"/>
        <end position="120"/>
    </location>
</feature>
<evidence type="ECO:0000313" key="2">
    <source>
        <dbReference type="EMBL" id="CAC5375276.1"/>
    </source>
</evidence>
<keyword evidence="3" id="KW-1185">Reference proteome</keyword>
<organism evidence="2 3">
    <name type="scientific">Mytilus coruscus</name>
    <name type="common">Sea mussel</name>
    <dbReference type="NCBI Taxonomy" id="42192"/>
    <lineage>
        <taxon>Eukaryota</taxon>
        <taxon>Metazoa</taxon>
        <taxon>Spiralia</taxon>
        <taxon>Lophotrochozoa</taxon>
        <taxon>Mollusca</taxon>
        <taxon>Bivalvia</taxon>
        <taxon>Autobranchia</taxon>
        <taxon>Pteriomorphia</taxon>
        <taxon>Mytilida</taxon>
        <taxon>Mytiloidea</taxon>
        <taxon>Mytilidae</taxon>
        <taxon>Mytilinae</taxon>
        <taxon>Mytilus</taxon>
    </lineage>
</organism>
<dbReference type="AlphaFoldDB" id="A0A6J8AWC3"/>
<feature type="region of interest" description="Disordered" evidence="1">
    <location>
        <begin position="97"/>
        <end position="128"/>
    </location>
</feature>
<gene>
    <name evidence="2" type="ORF">MCOR_12336</name>
</gene>
<dbReference type="PANTHER" id="PTHR47331">
    <property type="entry name" value="PHD-TYPE DOMAIN-CONTAINING PROTEIN"/>
    <property type="match status" value="1"/>
</dbReference>
<protein>
    <submittedName>
        <fullName evidence="2">Uncharacterized protein</fullName>
    </submittedName>
</protein>
<feature type="compositionally biased region" description="Basic and acidic residues" evidence="1">
    <location>
        <begin position="97"/>
        <end position="109"/>
    </location>
</feature>
<accession>A0A6J8AWC3</accession>
<evidence type="ECO:0000313" key="3">
    <source>
        <dbReference type="Proteomes" id="UP000507470"/>
    </source>
</evidence>
<proteinExistence type="predicted"/>
<sequence length="424" mass="48263">MADTARWQIQHDNRYSTMIDTARWQIQHDGRYSPMADTARCLEVLKQNVSQDIFVSMVKSKLPEEVPLQLEIQKGSQEKWTVMSLCDKLRDYVVAREKSDKKETPKERSNGASNGASNRAFNGGLNFRPKNKPWQTKYSRHQNGNRNGQLVNSAEALVATTDSKSKEYSGNVTEECVNGIDLDAYSDEGCGVVHENVFISSSEMWAWKEENYELPVNRDLAMGRLKTCVARMRNKLELMIQYNSVIQDQLTKGIIELVDEKRVDGTPQKSTTKLRIVYDASAKMNKDVNSLNECLYHGPVMLRNLCATIESHLNKYNTPTAEQIRNNIYVNNLITGANTVTDALTHYSESKQIFEDASMNLREWISNSQSVNDFLLPEDKPKVNQPKVLGHLWNIENDTLSVKHSQSFINSGNITKRKTLMEIS</sequence>
<dbReference type="OrthoDB" id="6147889at2759"/>